<dbReference type="PANTHER" id="PTHR32182:SF0">
    <property type="entry name" value="DNA REPLICATION AND REPAIR PROTEIN RECF"/>
    <property type="match status" value="1"/>
</dbReference>
<name>A0ABQ6M312_9GAMM</name>
<dbReference type="EMBL" id="BSYJ01000008">
    <property type="protein sequence ID" value="GMG88718.1"/>
    <property type="molecule type" value="Genomic_DNA"/>
</dbReference>
<gene>
    <name evidence="2" type="ORF">MNKW57_30390</name>
</gene>
<sequence length="1214" mass="135553">MFLKKLILVNWGNIPQLEYEFGPVNLLSGGNGSGKTTLADAIQTLMTAAHDTLFSYNPGQDETTQRGRGGKQVRTLASYVMGCDDGSFARTAPTDCYIAGVFDVTRGEEGEPFTAVLGARARLDSTVKPAQARQDDLRFFLLPGVQLAIGDIIKEYSDGKHLLPLDKIHAVLQKQFGNIEQYDKKSAYLRRLYGALRGRKDAVPADEAKNAARTFAGFMAYKPVKSISEFVAREVLEKRDLGDAIRSVSELMKTIHGMEQEARQLVSTIDSLQGLGETAAIYREEWLSLAMLRYKAAKQAQVRLQQTWLAGKEKLRALSSELELNEQRRQQLSEDIERLTQRQIEVEAQRQGVPALRDKRQLELAITSAQGALRDAKRPLFEQEQQAAANKEALQELQSLINTTSIGIAIPGLQGKTFSSQLKAICNLELPDFSPLLGSDWVDLAPLAELQKAAESVEAAQNLICKSLSAEDSGQADEDGASLRDRVAAMSASLGAEVSAAQKKLSTAEQVIRQLRGSRVRYPQYVQAALDAIRASCPQAEPRVLCDYVEVLDEQWQMAVEGLLGGTRFAVIVDREFESEAIRIVRGLPGKNRTRVIQGAQAARDSERIDLSHDSILHLMRFSDKTAEHYLRASYGSVVQVTDTAVLKSTRRGVTAEGIASGNYALFRCDMPDSDLVFGEGARARALAAQESQFEQLLAAANELNDRYNLVRRVSRALASVKPLQLQAVVARMLGAQQAWRDAEQSLANLDLSGSESLEAQAESLRIELEQARTALADTQKVSGRLERDCEQHDKQGKALAAQQDLLDERLEQEEHAVQQITTISPDFDPDVALEQADREVELAGEAFDFEADLGERTARLEELDRKLYRKVPEHNQLSAESDNLIYEPAPGAGQGDATFRAVSSLERQVEALRNRLKHNLLAERHEQLGGLKQSFNTTFVTHLCHAIYQSVNRGKEVLDQLNLELEHHRFGADRERFRFAYRFVPEFEEYYSFFKALIDLPNLGEGESLFDAELKPKHRKVRDKLLGMLLDADEQTALRELQRVSDYRNYREYEIYKEPEGKDPIALSQYGTGSGGQLETPAYIIRSAAVTSAFRFNEGSSHLRMVLVDEAFSKMDETRSREVINYLTETLGLQLLFIMPTSKCGPFMDLVSNQFVFSKCPSPKPVGELNTRVYVDRKVCNSERIAEMMANHRRTIRHQAMLDFMAEVESAEA</sequence>
<proteinExistence type="predicted"/>
<dbReference type="Pfam" id="PF13555">
    <property type="entry name" value="AAA_29"/>
    <property type="match status" value="1"/>
</dbReference>
<organism evidence="2 3">
    <name type="scientific">Biformimicrobium ophioploci</name>
    <dbReference type="NCBI Taxonomy" id="3036711"/>
    <lineage>
        <taxon>Bacteria</taxon>
        <taxon>Pseudomonadati</taxon>
        <taxon>Pseudomonadota</taxon>
        <taxon>Gammaproteobacteria</taxon>
        <taxon>Cellvibrionales</taxon>
        <taxon>Microbulbiferaceae</taxon>
        <taxon>Biformimicrobium</taxon>
    </lineage>
</organism>
<evidence type="ECO:0000256" key="1">
    <source>
        <dbReference type="SAM" id="Coils"/>
    </source>
</evidence>
<reference evidence="2 3" key="1">
    <citation type="submission" date="2023-04" db="EMBL/GenBank/DDBJ databases">
        <title>Marinobulbifer ophiurae gen. nov., sp. Nov., isolate from tissue of brittle star Ophioplocus japonicus.</title>
        <authorList>
            <person name="Kawano K."/>
            <person name="Sawayama S."/>
            <person name="Nakagawa S."/>
        </authorList>
    </citation>
    <scope>NUCLEOTIDE SEQUENCE [LARGE SCALE GENOMIC DNA]</scope>
    <source>
        <strain evidence="2 3">NKW57</strain>
    </source>
</reference>
<keyword evidence="1" id="KW-0175">Coiled coil</keyword>
<protein>
    <submittedName>
        <fullName evidence="2">SbcC/MukB-like Walker B domain-containing protein</fullName>
    </submittedName>
</protein>
<dbReference type="PANTHER" id="PTHR32182">
    <property type="entry name" value="DNA REPLICATION AND REPAIR PROTEIN RECF"/>
    <property type="match status" value="1"/>
</dbReference>
<evidence type="ECO:0000313" key="2">
    <source>
        <dbReference type="EMBL" id="GMG88718.1"/>
    </source>
</evidence>
<dbReference type="InterPro" id="IPR027417">
    <property type="entry name" value="P-loop_NTPase"/>
</dbReference>
<comment type="caution">
    <text evidence="2">The sequence shown here is derived from an EMBL/GenBank/DDBJ whole genome shotgun (WGS) entry which is preliminary data.</text>
</comment>
<dbReference type="Proteomes" id="UP001224392">
    <property type="component" value="Unassembled WGS sequence"/>
</dbReference>
<feature type="coiled-coil region" evidence="1">
    <location>
        <begin position="315"/>
        <end position="349"/>
    </location>
</feature>
<keyword evidence="3" id="KW-1185">Reference proteome</keyword>
<feature type="coiled-coil region" evidence="1">
    <location>
        <begin position="755"/>
        <end position="782"/>
    </location>
</feature>
<evidence type="ECO:0000313" key="3">
    <source>
        <dbReference type="Proteomes" id="UP001224392"/>
    </source>
</evidence>
<dbReference type="Gene3D" id="3.40.50.300">
    <property type="entry name" value="P-loop containing nucleotide triphosphate hydrolases"/>
    <property type="match status" value="1"/>
</dbReference>
<dbReference type="RefSeq" id="WP_285765325.1">
    <property type="nucleotide sequence ID" value="NZ_BSYJ01000008.1"/>
</dbReference>
<accession>A0ABQ6M312</accession>
<dbReference type="SUPFAM" id="SSF52540">
    <property type="entry name" value="P-loop containing nucleoside triphosphate hydrolases"/>
    <property type="match status" value="1"/>
</dbReference>
<dbReference type="Pfam" id="PF13558">
    <property type="entry name" value="SbcC_Walker_B"/>
    <property type="match status" value="1"/>
</dbReference>